<dbReference type="Proteomes" id="UP000265742">
    <property type="component" value="Unassembled WGS sequence"/>
</dbReference>
<dbReference type="CDD" id="cd07817">
    <property type="entry name" value="SRPBCC_8"/>
    <property type="match status" value="1"/>
</dbReference>
<sequence>MAQVIETIDVDVPVDKAYNQWTQFESFPQFLSFVESIRQTDDTHNHWTVKIGGVEREFDAEITEQHPDERVAWKSLDGTTHAGVVTFHKLSDTSSRVAVQIDWQPEGFVEKAGDLLNFDTRSVKKDLEHFKQFIESTPSETGAWRGDVPRD</sequence>
<evidence type="ECO:0000313" key="3">
    <source>
        <dbReference type="Proteomes" id="UP000265742"/>
    </source>
</evidence>
<dbReference type="RefSeq" id="WP_119483031.1">
    <property type="nucleotide sequence ID" value="NZ_QXTG01000002.1"/>
</dbReference>
<dbReference type="Pfam" id="PF03364">
    <property type="entry name" value="Polyketide_cyc"/>
    <property type="match status" value="1"/>
</dbReference>
<dbReference type="Gene3D" id="3.30.530.20">
    <property type="match status" value="1"/>
</dbReference>
<dbReference type="InterPro" id="IPR005031">
    <property type="entry name" value="COQ10_START"/>
</dbReference>
<dbReference type="PANTHER" id="PTHR33824">
    <property type="entry name" value="POLYKETIDE CYCLASE/DEHYDRASE AND LIPID TRANSPORT SUPERFAMILY PROTEIN"/>
    <property type="match status" value="1"/>
</dbReference>
<dbReference type="AlphaFoldDB" id="A0A3A1TX05"/>
<comment type="caution">
    <text evidence="2">The sequence shown here is derived from an EMBL/GenBank/DDBJ whole genome shotgun (WGS) entry which is preliminary data.</text>
</comment>
<dbReference type="PANTHER" id="PTHR33824:SF7">
    <property type="entry name" value="POLYKETIDE CYCLASE_DEHYDRASE AND LIPID TRANSPORT SUPERFAMILY PROTEIN"/>
    <property type="match status" value="1"/>
</dbReference>
<proteinExistence type="predicted"/>
<dbReference type="OrthoDB" id="3695445at2"/>
<keyword evidence="3" id="KW-1185">Reference proteome</keyword>
<dbReference type="EMBL" id="QXTG01000002">
    <property type="protein sequence ID" value="RIX28722.1"/>
    <property type="molecule type" value="Genomic_DNA"/>
</dbReference>
<protein>
    <submittedName>
        <fullName evidence="2">SRPBCC family protein</fullName>
    </submittedName>
</protein>
<gene>
    <name evidence="2" type="ORF">D1781_15135</name>
</gene>
<feature type="domain" description="Coenzyme Q-binding protein COQ10 START" evidence="1">
    <location>
        <begin position="10"/>
        <end position="129"/>
    </location>
</feature>
<accession>A0A3A1TX05</accession>
<dbReference type="SUPFAM" id="SSF55961">
    <property type="entry name" value="Bet v1-like"/>
    <property type="match status" value="1"/>
</dbReference>
<reference evidence="3" key="1">
    <citation type="submission" date="2018-09" db="EMBL/GenBank/DDBJ databases">
        <authorList>
            <person name="Kim I."/>
        </authorList>
    </citation>
    <scope>NUCLEOTIDE SEQUENCE [LARGE SCALE GENOMIC DNA]</scope>
    <source>
        <strain evidence="3">DD4a</strain>
    </source>
</reference>
<evidence type="ECO:0000259" key="1">
    <source>
        <dbReference type="Pfam" id="PF03364"/>
    </source>
</evidence>
<dbReference type="InterPro" id="IPR023393">
    <property type="entry name" value="START-like_dom_sf"/>
</dbReference>
<name>A0A3A1TX05_9MICO</name>
<evidence type="ECO:0000313" key="2">
    <source>
        <dbReference type="EMBL" id="RIX28722.1"/>
    </source>
</evidence>
<organism evidence="2 3">
    <name type="scientific">Amnibacterium setariae</name>
    <dbReference type="NCBI Taxonomy" id="2306585"/>
    <lineage>
        <taxon>Bacteria</taxon>
        <taxon>Bacillati</taxon>
        <taxon>Actinomycetota</taxon>
        <taxon>Actinomycetes</taxon>
        <taxon>Micrococcales</taxon>
        <taxon>Microbacteriaceae</taxon>
        <taxon>Amnibacterium</taxon>
    </lineage>
</organism>
<dbReference type="InterPro" id="IPR047137">
    <property type="entry name" value="ORF3"/>
</dbReference>